<dbReference type="AlphaFoldDB" id="C8PJT5"/>
<comment type="caution">
    <text evidence="1">The sequence shown here is derived from an EMBL/GenBank/DDBJ whole genome shotgun (WGS) entry which is preliminary data.</text>
</comment>
<protein>
    <submittedName>
        <fullName evidence="1">Uncharacterized protein</fullName>
    </submittedName>
</protein>
<reference evidence="1 2" key="1">
    <citation type="submission" date="2009-07" db="EMBL/GenBank/DDBJ databases">
        <authorList>
            <person name="Madupu R."/>
            <person name="Sebastian Y."/>
            <person name="Durkin A.S."/>
            <person name="Torralba M."/>
            <person name="Methe B."/>
            <person name="Sutton G.G."/>
            <person name="Strausberg R.L."/>
            <person name="Nelson K.E."/>
        </authorList>
    </citation>
    <scope>NUCLEOTIDE SEQUENCE [LARGE SCALE GENOMIC DNA]</scope>
    <source>
        <strain evidence="1 2">RM3268</strain>
    </source>
</reference>
<keyword evidence="2" id="KW-1185">Reference proteome</keyword>
<organism evidence="1 2">
    <name type="scientific">Campylobacter gracilis RM3268</name>
    <dbReference type="NCBI Taxonomy" id="553220"/>
    <lineage>
        <taxon>Bacteria</taxon>
        <taxon>Pseudomonadati</taxon>
        <taxon>Campylobacterota</taxon>
        <taxon>Epsilonproteobacteria</taxon>
        <taxon>Campylobacterales</taxon>
        <taxon>Campylobacteraceae</taxon>
        <taxon>Campylobacter</taxon>
    </lineage>
</organism>
<dbReference type="Proteomes" id="UP000005709">
    <property type="component" value="Unassembled WGS sequence"/>
</dbReference>
<sequence>MPHFYEKGSKFYCLARCRTKCTQDEIYRRTSAQNFARLNLSLRKISTAHSKRLRCDKFKVRT</sequence>
<accession>C8PJT5</accession>
<evidence type="ECO:0000313" key="2">
    <source>
        <dbReference type="Proteomes" id="UP000005709"/>
    </source>
</evidence>
<dbReference type="EMBL" id="ACYG01000027">
    <property type="protein sequence ID" value="EEV17190.1"/>
    <property type="molecule type" value="Genomic_DNA"/>
</dbReference>
<name>C8PJT5_9BACT</name>
<gene>
    <name evidence="1" type="ORF">CAMGR0001_1485</name>
</gene>
<evidence type="ECO:0000313" key="1">
    <source>
        <dbReference type="EMBL" id="EEV17190.1"/>
    </source>
</evidence>
<proteinExistence type="predicted"/>